<evidence type="ECO:0000256" key="9">
    <source>
        <dbReference type="ARBA" id="ARBA00023211"/>
    </source>
</evidence>
<feature type="chain" id="PRO_5035960733" evidence="11">
    <location>
        <begin position="17"/>
        <end position="354"/>
    </location>
</feature>
<keyword evidence="9 11" id="KW-0464">Manganese</keyword>
<comment type="subunit">
    <text evidence="3 11">Monomer.</text>
</comment>
<name>A0A8S4G9P4_PLUXY</name>
<dbReference type="GO" id="GO:0004521">
    <property type="term" value="F:RNA endonuclease activity"/>
    <property type="evidence" value="ECO:0007669"/>
    <property type="project" value="UniProtKB-UniRule"/>
</dbReference>
<evidence type="ECO:0000256" key="5">
    <source>
        <dbReference type="ARBA" id="ARBA00022723"/>
    </source>
</evidence>
<keyword evidence="14" id="KW-1185">Reference proteome</keyword>
<dbReference type="GO" id="GO:0016787">
    <property type="term" value="F:hydrolase activity"/>
    <property type="evidence" value="ECO:0007669"/>
    <property type="project" value="UniProtKB-KW"/>
</dbReference>
<comment type="similarity">
    <text evidence="2 11">Belongs to the ENDOU family.</text>
</comment>
<evidence type="ECO:0000256" key="8">
    <source>
        <dbReference type="ARBA" id="ARBA00022884"/>
    </source>
</evidence>
<keyword evidence="4 11" id="KW-0540">Nuclease</keyword>
<keyword evidence="10" id="KW-0456">Lyase</keyword>
<dbReference type="EMBL" id="CAJHNJ030000193">
    <property type="protein sequence ID" value="CAG9137200.1"/>
    <property type="molecule type" value="Genomic_DNA"/>
</dbReference>
<accession>A0A8S4G9P4</accession>
<dbReference type="GO" id="GO:0016829">
    <property type="term" value="F:lyase activity"/>
    <property type="evidence" value="ECO:0007669"/>
    <property type="project" value="UniProtKB-KW"/>
</dbReference>
<organism evidence="13 14">
    <name type="scientific">Plutella xylostella</name>
    <name type="common">Diamondback moth</name>
    <name type="synonym">Plutella maculipennis</name>
    <dbReference type="NCBI Taxonomy" id="51655"/>
    <lineage>
        <taxon>Eukaryota</taxon>
        <taxon>Metazoa</taxon>
        <taxon>Ecdysozoa</taxon>
        <taxon>Arthropoda</taxon>
        <taxon>Hexapoda</taxon>
        <taxon>Insecta</taxon>
        <taxon>Pterygota</taxon>
        <taxon>Neoptera</taxon>
        <taxon>Endopterygota</taxon>
        <taxon>Lepidoptera</taxon>
        <taxon>Glossata</taxon>
        <taxon>Ditrysia</taxon>
        <taxon>Yponomeutoidea</taxon>
        <taxon>Plutellidae</taxon>
        <taxon>Plutella</taxon>
    </lineage>
</organism>
<keyword evidence="7 11" id="KW-0378">Hydrolase</keyword>
<dbReference type="PANTHER" id="PTHR12439:SF42">
    <property type="entry name" value="ENDORIBONUCLEASE-RELATED"/>
    <property type="match status" value="1"/>
</dbReference>
<keyword evidence="5 11" id="KW-0479">Metal-binding</keyword>
<evidence type="ECO:0000256" key="6">
    <source>
        <dbReference type="ARBA" id="ARBA00022759"/>
    </source>
</evidence>
<dbReference type="SUPFAM" id="SSF142877">
    <property type="entry name" value="EndoU-like"/>
    <property type="match status" value="1"/>
</dbReference>
<evidence type="ECO:0000256" key="2">
    <source>
        <dbReference type="ARBA" id="ARBA00010168"/>
    </source>
</evidence>
<evidence type="ECO:0000313" key="13">
    <source>
        <dbReference type="EMBL" id="CAG9137200.1"/>
    </source>
</evidence>
<dbReference type="InterPro" id="IPR039787">
    <property type="entry name" value="ENDOU"/>
</dbReference>
<evidence type="ECO:0000256" key="7">
    <source>
        <dbReference type="ARBA" id="ARBA00022801"/>
    </source>
</evidence>
<dbReference type="InterPro" id="IPR018998">
    <property type="entry name" value="EndoU_C"/>
</dbReference>
<evidence type="ECO:0000256" key="10">
    <source>
        <dbReference type="ARBA" id="ARBA00023239"/>
    </source>
</evidence>
<evidence type="ECO:0000313" key="14">
    <source>
        <dbReference type="Proteomes" id="UP000653454"/>
    </source>
</evidence>
<dbReference type="PANTHER" id="PTHR12439">
    <property type="entry name" value="PLACENTAL PROTEIN 11-RELATED"/>
    <property type="match status" value="1"/>
</dbReference>
<evidence type="ECO:0000259" key="12">
    <source>
        <dbReference type="PROSITE" id="PS51959"/>
    </source>
</evidence>
<comment type="cofactor">
    <cofactor evidence="1 11">
        <name>Mn(2+)</name>
        <dbReference type="ChEBI" id="CHEBI:29035"/>
    </cofactor>
</comment>
<evidence type="ECO:0000256" key="4">
    <source>
        <dbReference type="ARBA" id="ARBA00022722"/>
    </source>
</evidence>
<dbReference type="GO" id="GO:0003723">
    <property type="term" value="F:RNA binding"/>
    <property type="evidence" value="ECO:0007669"/>
    <property type="project" value="UniProtKB-UniRule"/>
</dbReference>
<protein>
    <submittedName>
        <fullName evidence="13">(diamondback moth) hypothetical protein</fullName>
    </submittedName>
</protein>
<dbReference type="GO" id="GO:0046872">
    <property type="term" value="F:metal ion binding"/>
    <property type="evidence" value="ECO:0007669"/>
    <property type="project" value="UniProtKB-UniRule"/>
</dbReference>
<comment type="caution">
    <text evidence="13">The sequence shown here is derived from an EMBL/GenBank/DDBJ whole genome shotgun (WGS) entry which is preliminary data.</text>
</comment>
<dbReference type="PROSITE" id="PS51959">
    <property type="entry name" value="ENDOU"/>
    <property type="match status" value="1"/>
</dbReference>
<sequence>MRTWYILVLCVAAVRGDDLAHAAGQIFNQILPNLIGNQVTGGNKDPTTNTLNQIGTVVGGVVDYAKKKGYEDMLKQIKESTTDEDLLKLSEEMFNADINNALAYIQVNVQGKTSPMSKNDEASSNLLNVPENVWNGPTIKPFVALFDNYHKNVIRPEFQTPTEESEQTTFINTILATGPIRSLMSFFVNKGLTQLNEYPEQVELLRKLWFTKYARHWTGLCKCSCAFENVFMAELKSNTVLGELLCLHSWLFFAKRELDHKANYLGYIDKLDLGGKGLILKQHSVLSETKDAPEITMFVGTSPELETALYTLCYLARPDQLCKLRAPNNVAFSIQTKTIRADNLPVIDTASPVF</sequence>
<dbReference type="Pfam" id="PF09412">
    <property type="entry name" value="XendoU"/>
    <property type="match status" value="1"/>
</dbReference>
<dbReference type="AlphaFoldDB" id="A0A8S4G9P4"/>
<feature type="signal peptide" evidence="11">
    <location>
        <begin position="1"/>
        <end position="16"/>
    </location>
</feature>
<feature type="domain" description="EndoU" evidence="12">
    <location>
        <begin position="82"/>
        <end position="354"/>
    </location>
</feature>
<reference evidence="13" key="1">
    <citation type="submission" date="2020-11" db="EMBL/GenBank/DDBJ databases">
        <authorList>
            <person name="Whiteford S."/>
        </authorList>
    </citation>
    <scope>NUCLEOTIDE SEQUENCE</scope>
</reference>
<keyword evidence="8 11" id="KW-0694">RNA-binding</keyword>
<gene>
    <name evidence="13" type="ORF">PLXY2_LOCUS15437</name>
</gene>
<evidence type="ECO:0000256" key="3">
    <source>
        <dbReference type="ARBA" id="ARBA00011245"/>
    </source>
</evidence>
<keyword evidence="11" id="KW-0732">Signal</keyword>
<evidence type="ECO:0000256" key="1">
    <source>
        <dbReference type="ARBA" id="ARBA00001936"/>
    </source>
</evidence>
<evidence type="ECO:0000256" key="11">
    <source>
        <dbReference type="RuleBase" id="RU367085"/>
    </source>
</evidence>
<keyword evidence="6 11" id="KW-0255">Endonuclease</keyword>
<proteinExistence type="inferred from homology"/>
<dbReference type="Proteomes" id="UP000653454">
    <property type="component" value="Unassembled WGS sequence"/>
</dbReference>
<dbReference type="CDD" id="cd21159">
    <property type="entry name" value="XendoU"/>
    <property type="match status" value="1"/>
</dbReference>
<dbReference type="InterPro" id="IPR037227">
    <property type="entry name" value="EndoU-like"/>
</dbReference>